<gene>
    <name evidence="1" type="ORF">CCUG60884_00316</name>
</gene>
<sequence length="117" mass="12875">MVTIDGINLDAAIAPLVMELWRQGIGTDNSCQGDVHLYRLHESRHPAAWAPAANPYSAYLTLGSLEAARAVVGVLNPPTQHLATISARGAVIPEECWFVHFDPAMLIRWQGSKDEWQ</sequence>
<comment type="caution">
    <text evidence="1">The sequence shown here is derived from an EMBL/GenBank/DDBJ whole genome shotgun (WGS) entry which is preliminary data.</text>
</comment>
<evidence type="ECO:0000313" key="1">
    <source>
        <dbReference type="EMBL" id="TEA09147.1"/>
    </source>
</evidence>
<reference evidence="1 2" key="1">
    <citation type="journal article" date="2019" name="Sci. Rep.">
        <title>Extended insight into the Mycobacterium chelonae-abscessus complex through whole genome sequencing of Mycobacterium salmoniphilum outbreak and Mycobacterium salmoniphilum-like strains.</title>
        <authorList>
            <person name="Behra P.R.K."/>
            <person name="Das S."/>
            <person name="Pettersson B.M.F."/>
            <person name="Shirreff L."/>
            <person name="DuCote T."/>
            <person name="Jacobsson K.G."/>
            <person name="Ennis D.G."/>
            <person name="Kirsebom L.A."/>
        </authorList>
    </citation>
    <scope>NUCLEOTIDE SEQUENCE [LARGE SCALE GENOMIC DNA]</scope>
    <source>
        <strain evidence="1 2">CCUG 60884</strain>
    </source>
</reference>
<dbReference type="RefSeq" id="WP_134081067.1">
    <property type="nucleotide sequence ID" value="NZ_PECL01000003.1"/>
</dbReference>
<protein>
    <submittedName>
        <fullName evidence="1">Uncharacterized protein</fullName>
    </submittedName>
</protein>
<dbReference type="AlphaFoldDB" id="A0A4R8SZU3"/>
<evidence type="ECO:0000313" key="2">
    <source>
        <dbReference type="Proteomes" id="UP000294604"/>
    </source>
</evidence>
<proteinExistence type="predicted"/>
<dbReference type="Proteomes" id="UP000294604">
    <property type="component" value="Unassembled WGS sequence"/>
</dbReference>
<dbReference type="EMBL" id="PECL01000003">
    <property type="protein sequence ID" value="TEA09147.1"/>
    <property type="molecule type" value="Genomic_DNA"/>
</dbReference>
<organism evidence="1 2">
    <name type="scientific">Mycobacteroides salmoniphilum</name>
    <dbReference type="NCBI Taxonomy" id="404941"/>
    <lineage>
        <taxon>Bacteria</taxon>
        <taxon>Bacillati</taxon>
        <taxon>Actinomycetota</taxon>
        <taxon>Actinomycetes</taxon>
        <taxon>Mycobacteriales</taxon>
        <taxon>Mycobacteriaceae</taxon>
        <taxon>Mycobacteroides</taxon>
    </lineage>
</organism>
<accession>A0A4R8SZU3</accession>
<name>A0A4R8SZU3_9MYCO</name>